<evidence type="ECO:0000259" key="7">
    <source>
        <dbReference type="Pfam" id="PF03553"/>
    </source>
</evidence>
<dbReference type="InterPro" id="IPR018461">
    <property type="entry name" value="Na/H_Antiport_NhaC-like_C"/>
</dbReference>
<dbReference type="RefSeq" id="WP_200323189.1">
    <property type="nucleotide sequence ID" value="NZ_JAENJH010000008.1"/>
</dbReference>
<evidence type="ECO:0000256" key="2">
    <source>
        <dbReference type="ARBA" id="ARBA00022475"/>
    </source>
</evidence>
<keyword evidence="2" id="KW-1003">Cell membrane</keyword>
<keyword evidence="9" id="KW-1185">Reference proteome</keyword>
<dbReference type="Pfam" id="PF03553">
    <property type="entry name" value="Na_H_antiporter"/>
    <property type="match status" value="1"/>
</dbReference>
<evidence type="ECO:0000256" key="6">
    <source>
        <dbReference type="SAM" id="Phobius"/>
    </source>
</evidence>
<keyword evidence="4 6" id="KW-1133">Transmembrane helix</keyword>
<reference evidence="8" key="1">
    <citation type="submission" date="2020-12" db="EMBL/GenBank/DDBJ databases">
        <title>Prauserella sp. ASG 168, a novel actinomycete isolated from cave rock.</title>
        <authorList>
            <person name="Suriyachadkun C."/>
        </authorList>
    </citation>
    <scope>NUCLEOTIDE SEQUENCE</scope>
    <source>
        <strain evidence="8">ASG 168</strain>
    </source>
</reference>
<evidence type="ECO:0000256" key="3">
    <source>
        <dbReference type="ARBA" id="ARBA00022692"/>
    </source>
</evidence>
<keyword evidence="3 6" id="KW-0812">Transmembrane</keyword>
<feature type="transmembrane region" description="Helical" evidence="6">
    <location>
        <begin position="46"/>
        <end position="74"/>
    </location>
</feature>
<dbReference type="GO" id="GO:0005886">
    <property type="term" value="C:plasma membrane"/>
    <property type="evidence" value="ECO:0007669"/>
    <property type="project" value="UniProtKB-SubCell"/>
</dbReference>
<feature type="transmembrane region" description="Helical" evidence="6">
    <location>
        <begin position="441"/>
        <end position="464"/>
    </location>
</feature>
<feature type="transmembrane region" description="Helical" evidence="6">
    <location>
        <begin position="14"/>
        <end position="34"/>
    </location>
</feature>
<keyword evidence="5 6" id="KW-0472">Membrane</keyword>
<sequence length="465" mass="48189">MSTKAESPSRMSSAVVPVVVTVSIGLCLAIGFTVGSGSFWGFVPILLYTVLCLSGLNILIATGAALAAGFALLQPTPLDAASVLGDSLGGSVTSIGLIILLGAGLGEVLRVTGVAGVLVRAIMGLLGERSRTAVIIGMMATSLITVFMLGTLAGALAIVAPILIPIAARLGVTRTATAVTLLYGGCAGLALAPFAGSNIAIMEAAEVSYGEYVTYGAGPLAILSVLLGTAIVLMWQRRTERLDDFYTDDPTDGGDEPSSARPRLATVGFTISLLASVTYATLNQAGTAFPLLALPVIALVTGLAARQRTTDTVTAFCRGAGAYLHLFLLFWLLEALFAVVDQLDPFQAVFDRWGTELSATSPFVFAVVVGLIGLAGVPGASAAVVVLVDQIFGSVAAEIGLSPAAWIVVLLFASKGDTYGPFPNPNMVTCMGLSRYENLRYMLMSGWMLLIPATLMYTVILYFIT</sequence>
<feature type="transmembrane region" description="Helical" evidence="6">
    <location>
        <begin position="326"/>
        <end position="343"/>
    </location>
</feature>
<accession>A0A934QWL8</accession>
<dbReference type="EMBL" id="JAENJH010000008">
    <property type="protein sequence ID" value="MBK1787965.1"/>
    <property type="molecule type" value="Genomic_DNA"/>
</dbReference>
<proteinExistence type="predicted"/>
<feature type="transmembrane region" description="Helical" evidence="6">
    <location>
        <begin position="288"/>
        <end position="305"/>
    </location>
</feature>
<evidence type="ECO:0000256" key="5">
    <source>
        <dbReference type="ARBA" id="ARBA00023136"/>
    </source>
</evidence>
<feature type="transmembrane region" description="Helical" evidence="6">
    <location>
        <begin position="176"/>
        <end position="195"/>
    </location>
</feature>
<feature type="domain" description="Na+/H+ antiporter NhaC-like C-terminal" evidence="7">
    <location>
        <begin position="16"/>
        <end position="233"/>
    </location>
</feature>
<feature type="transmembrane region" description="Helical" evidence="6">
    <location>
        <begin position="133"/>
        <end position="164"/>
    </location>
</feature>
<evidence type="ECO:0000256" key="1">
    <source>
        <dbReference type="ARBA" id="ARBA00004651"/>
    </source>
</evidence>
<dbReference type="Proteomes" id="UP000635245">
    <property type="component" value="Unassembled WGS sequence"/>
</dbReference>
<organism evidence="8 9">
    <name type="scientific">Prauserella cavernicola</name>
    <dbReference type="NCBI Taxonomy" id="2800127"/>
    <lineage>
        <taxon>Bacteria</taxon>
        <taxon>Bacillati</taxon>
        <taxon>Actinomycetota</taxon>
        <taxon>Actinomycetes</taxon>
        <taxon>Pseudonocardiales</taxon>
        <taxon>Pseudonocardiaceae</taxon>
        <taxon>Prauserella</taxon>
    </lineage>
</organism>
<name>A0A934QWL8_9PSEU</name>
<evidence type="ECO:0000256" key="4">
    <source>
        <dbReference type="ARBA" id="ARBA00022989"/>
    </source>
</evidence>
<comment type="caution">
    <text evidence="8">The sequence shown here is derived from an EMBL/GenBank/DDBJ whole genome shotgun (WGS) entry which is preliminary data.</text>
</comment>
<evidence type="ECO:0000313" key="8">
    <source>
        <dbReference type="EMBL" id="MBK1787965.1"/>
    </source>
</evidence>
<dbReference type="AlphaFoldDB" id="A0A934QWL8"/>
<protein>
    <submittedName>
        <fullName evidence="8">Permease</fullName>
    </submittedName>
</protein>
<evidence type="ECO:0000313" key="9">
    <source>
        <dbReference type="Proteomes" id="UP000635245"/>
    </source>
</evidence>
<feature type="transmembrane region" description="Helical" evidence="6">
    <location>
        <begin position="363"/>
        <end position="388"/>
    </location>
</feature>
<feature type="transmembrane region" description="Helical" evidence="6">
    <location>
        <begin position="215"/>
        <end position="235"/>
    </location>
</feature>
<gene>
    <name evidence="8" type="ORF">JHE00_26845</name>
</gene>
<comment type="subcellular location">
    <subcellularLocation>
        <location evidence="1">Cell membrane</location>
        <topology evidence="1">Multi-pass membrane protein</topology>
    </subcellularLocation>
</comment>
<feature type="transmembrane region" description="Helical" evidence="6">
    <location>
        <begin position="395"/>
        <end position="413"/>
    </location>
</feature>